<dbReference type="InterPro" id="IPR013702">
    <property type="entry name" value="FIST_domain_N"/>
</dbReference>
<name>A0ABU9BBC0_9BURK</name>
<dbReference type="Proteomes" id="UP001368500">
    <property type="component" value="Unassembled WGS sequence"/>
</dbReference>
<organism evidence="4 5">
    <name type="scientific">Pseudaquabacterium rugosum</name>
    <dbReference type="NCBI Taxonomy" id="2984194"/>
    <lineage>
        <taxon>Bacteria</taxon>
        <taxon>Pseudomonadati</taxon>
        <taxon>Pseudomonadota</taxon>
        <taxon>Betaproteobacteria</taxon>
        <taxon>Burkholderiales</taxon>
        <taxon>Sphaerotilaceae</taxon>
        <taxon>Pseudaquabacterium</taxon>
    </lineage>
</organism>
<evidence type="ECO:0000313" key="5">
    <source>
        <dbReference type="Proteomes" id="UP001368500"/>
    </source>
</evidence>
<dbReference type="SMART" id="SM01204">
    <property type="entry name" value="FIST_C"/>
    <property type="match status" value="1"/>
</dbReference>
<sequence length="427" mass="44638">MSDAPLSAVVPRCLLGHATHPDPRLGLALAAAQIEAQRHSLADAGEPWQPTLCIVYLTEACAPQAEALLDELRARWPGTDWVGCAAWGVAATGVEYLEEPALVLLMTDLPRALYALFHGRAPLEPGRWHSALVHAAPGTPDLDELIQELAERTRGNYLFGGLSSARNRALHIADGVHEGGLSGVAFDAAVGLLSRVTQGCQPIGRARTITRCQDNLVQELDGAPALPQLLAELGVDLDAAPERALQALRHTLAGLTRADGRALDHPGQFGPDTEVRHLVGVEPTHGGVALAEVVEPGTQLTFCRRDRSAAQRDLVRVATELREALEPADLPEPTATTAADPGGPAGGLPGQLPGAIFISCSGRGGPHFGGPSAELLTVQRALGELPLAGFFAAGEIAFHHLYGYTGVLSVFHPGLDDDDDASAGAAG</sequence>
<accession>A0ABU9BBC0</accession>
<dbReference type="PANTHER" id="PTHR14939:SF5">
    <property type="entry name" value="F-BOX ONLY PROTEIN 22"/>
    <property type="match status" value="1"/>
</dbReference>
<evidence type="ECO:0000313" key="4">
    <source>
        <dbReference type="EMBL" id="MEK8026384.1"/>
    </source>
</evidence>
<evidence type="ECO:0000256" key="1">
    <source>
        <dbReference type="SAM" id="MobiDB-lite"/>
    </source>
</evidence>
<dbReference type="Pfam" id="PF08495">
    <property type="entry name" value="FIST"/>
    <property type="match status" value="1"/>
</dbReference>
<dbReference type="EMBL" id="JBBUTF010000008">
    <property type="protein sequence ID" value="MEK8026384.1"/>
    <property type="molecule type" value="Genomic_DNA"/>
</dbReference>
<dbReference type="InterPro" id="IPR019494">
    <property type="entry name" value="FIST_C"/>
</dbReference>
<gene>
    <name evidence="4" type="ORF">AACH11_10485</name>
</gene>
<dbReference type="Pfam" id="PF10442">
    <property type="entry name" value="FIST_C"/>
    <property type="match status" value="1"/>
</dbReference>
<keyword evidence="5" id="KW-1185">Reference proteome</keyword>
<dbReference type="SMART" id="SM00897">
    <property type="entry name" value="FIST"/>
    <property type="match status" value="1"/>
</dbReference>
<feature type="compositionally biased region" description="Low complexity" evidence="1">
    <location>
        <begin position="327"/>
        <end position="342"/>
    </location>
</feature>
<proteinExistence type="predicted"/>
<evidence type="ECO:0000259" key="3">
    <source>
        <dbReference type="SMART" id="SM01204"/>
    </source>
</evidence>
<comment type="caution">
    <text evidence="4">The sequence shown here is derived from an EMBL/GenBank/DDBJ whole genome shotgun (WGS) entry which is preliminary data.</text>
</comment>
<feature type="region of interest" description="Disordered" evidence="1">
    <location>
        <begin position="327"/>
        <end position="347"/>
    </location>
</feature>
<dbReference type="PANTHER" id="PTHR14939">
    <property type="entry name" value="F-BOX ONLY PROTEIN 22"/>
    <property type="match status" value="1"/>
</dbReference>
<feature type="domain" description="FIST C-domain" evidence="3">
    <location>
        <begin position="225"/>
        <end position="399"/>
    </location>
</feature>
<evidence type="ECO:0000259" key="2">
    <source>
        <dbReference type="SMART" id="SM00897"/>
    </source>
</evidence>
<feature type="domain" description="FIST" evidence="2">
    <location>
        <begin position="49"/>
        <end position="224"/>
    </location>
</feature>
<dbReference type="RefSeq" id="WP_341374168.1">
    <property type="nucleotide sequence ID" value="NZ_JBBUTF010000008.1"/>
</dbReference>
<protein>
    <submittedName>
        <fullName evidence="4">FIST N-terminal domain-containing protein</fullName>
    </submittedName>
</protein>
<reference evidence="4 5" key="1">
    <citation type="submission" date="2024-04" db="EMBL/GenBank/DDBJ databases">
        <title>Novel species of the genus Ideonella isolated from streams.</title>
        <authorList>
            <person name="Lu H."/>
        </authorList>
    </citation>
    <scope>NUCLEOTIDE SEQUENCE [LARGE SCALE GENOMIC DNA]</scope>
    <source>
        <strain evidence="4 5">BYS139W</strain>
    </source>
</reference>